<dbReference type="PANTHER" id="PTHR11362">
    <property type="entry name" value="PHOSPHATIDYLETHANOLAMINE-BINDING PROTEIN"/>
    <property type="match status" value="1"/>
</dbReference>
<dbReference type="Gene3D" id="3.90.280.10">
    <property type="entry name" value="PEBP-like"/>
    <property type="match status" value="1"/>
</dbReference>
<feature type="region of interest" description="Disordered" evidence="1">
    <location>
        <begin position="199"/>
        <end position="306"/>
    </location>
</feature>
<dbReference type="GO" id="GO:0030414">
    <property type="term" value="F:peptidase inhibitor activity"/>
    <property type="evidence" value="ECO:0007669"/>
    <property type="project" value="TreeGrafter"/>
</dbReference>
<feature type="chain" id="PRO_5040109471" evidence="2">
    <location>
        <begin position="20"/>
        <end position="306"/>
    </location>
</feature>
<dbReference type="GO" id="GO:0046578">
    <property type="term" value="P:regulation of Ras protein signal transduction"/>
    <property type="evidence" value="ECO:0007669"/>
    <property type="project" value="TreeGrafter"/>
</dbReference>
<dbReference type="AlphaFoldDB" id="A0A9P4MFJ6"/>
<dbReference type="GO" id="GO:0030162">
    <property type="term" value="P:regulation of proteolysis"/>
    <property type="evidence" value="ECO:0007669"/>
    <property type="project" value="TreeGrafter"/>
</dbReference>
<feature type="compositionally biased region" description="Basic and acidic residues" evidence="1">
    <location>
        <begin position="294"/>
        <end position="306"/>
    </location>
</feature>
<evidence type="ECO:0000313" key="3">
    <source>
        <dbReference type="EMBL" id="KAF2151228.1"/>
    </source>
</evidence>
<keyword evidence="2" id="KW-0732">Signal</keyword>
<organism evidence="3 4">
    <name type="scientific">Myriangium duriaei CBS 260.36</name>
    <dbReference type="NCBI Taxonomy" id="1168546"/>
    <lineage>
        <taxon>Eukaryota</taxon>
        <taxon>Fungi</taxon>
        <taxon>Dikarya</taxon>
        <taxon>Ascomycota</taxon>
        <taxon>Pezizomycotina</taxon>
        <taxon>Dothideomycetes</taxon>
        <taxon>Dothideomycetidae</taxon>
        <taxon>Myriangiales</taxon>
        <taxon>Myriangiaceae</taxon>
        <taxon>Myriangium</taxon>
    </lineage>
</organism>
<feature type="compositionally biased region" description="Gly residues" evidence="1">
    <location>
        <begin position="252"/>
        <end position="267"/>
    </location>
</feature>
<evidence type="ECO:0000313" key="4">
    <source>
        <dbReference type="Proteomes" id="UP000799439"/>
    </source>
</evidence>
<accession>A0A9P4MFJ6</accession>
<feature type="compositionally biased region" description="Low complexity" evidence="1">
    <location>
        <begin position="268"/>
        <end position="292"/>
    </location>
</feature>
<proteinExistence type="predicted"/>
<name>A0A9P4MFJ6_9PEZI</name>
<feature type="compositionally biased region" description="Low complexity" evidence="1">
    <location>
        <begin position="227"/>
        <end position="243"/>
    </location>
</feature>
<dbReference type="GO" id="GO:0005543">
    <property type="term" value="F:phospholipid binding"/>
    <property type="evidence" value="ECO:0007669"/>
    <property type="project" value="TreeGrafter"/>
</dbReference>
<dbReference type="OrthoDB" id="2506647at2759"/>
<sequence>MHTLNVASTLLLCTAQVLAQSPPGSKPSIDKALKVQFGSAQLTPGGKMPQSGVQQEPKISTAVTDNKGPYMLAMLDLSLPKSLFPPNSKLVEGLGPDRSVRLHWLQTGVTSDPTGQLKTSNTPAIAPYEGPAPPKGDAPHNYVVYLFTQPASFTVPKDLASGAFKDPNGEIRSNYSIESITSQKGVTLLSANYMLVENSGNPSAPKATREEGGSSEGSSKGEGAGAEGSKTTTGEGSKATGEGSSKGEGSKGEGAGAEGSKGEGSSGEGSKTSAGAEGSKTATGEGSKATGEGSKGEGSKGEGEGR</sequence>
<dbReference type="InterPro" id="IPR035810">
    <property type="entry name" value="PEBP_euk"/>
</dbReference>
<dbReference type="PANTHER" id="PTHR11362:SF78">
    <property type="entry name" value="PROTEASE INHIBITOR"/>
    <property type="match status" value="1"/>
</dbReference>
<evidence type="ECO:0000256" key="1">
    <source>
        <dbReference type="SAM" id="MobiDB-lite"/>
    </source>
</evidence>
<dbReference type="CDD" id="cd00866">
    <property type="entry name" value="PEBP_euk"/>
    <property type="match status" value="1"/>
</dbReference>
<dbReference type="SUPFAM" id="SSF49777">
    <property type="entry name" value="PEBP-like"/>
    <property type="match status" value="1"/>
</dbReference>
<feature type="signal peptide" evidence="2">
    <location>
        <begin position="1"/>
        <end position="19"/>
    </location>
</feature>
<reference evidence="3" key="1">
    <citation type="journal article" date="2020" name="Stud. Mycol.">
        <title>101 Dothideomycetes genomes: a test case for predicting lifestyles and emergence of pathogens.</title>
        <authorList>
            <person name="Haridas S."/>
            <person name="Albert R."/>
            <person name="Binder M."/>
            <person name="Bloem J."/>
            <person name="Labutti K."/>
            <person name="Salamov A."/>
            <person name="Andreopoulos B."/>
            <person name="Baker S."/>
            <person name="Barry K."/>
            <person name="Bills G."/>
            <person name="Bluhm B."/>
            <person name="Cannon C."/>
            <person name="Castanera R."/>
            <person name="Culley D."/>
            <person name="Daum C."/>
            <person name="Ezra D."/>
            <person name="Gonzalez J."/>
            <person name="Henrissat B."/>
            <person name="Kuo A."/>
            <person name="Liang C."/>
            <person name="Lipzen A."/>
            <person name="Lutzoni F."/>
            <person name="Magnuson J."/>
            <person name="Mondo S."/>
            <person name="Nolan M."/>
            <person name="Ohm R."/>
            <person name="Pangilinan J."/>
            <person name="Park H.-J."/>
            <person name="Ramirez L."/>
            <person name="Alfaro M."/>
            <person name="Sun H."/>
            <person name="Tritt A."/>
            <person name="Yoshinaga Y."/>
            <person name="Zwiers L.-H."/>
            <person name="Turgeon B."/>
            <person name="Goodwin S."/>
            <person name="Spatafora J."/>
            <person name="Crous P."/>
            <person name="Grigoriev I."/>
        </authorList>
    </citation>
    <scope>NUCLEOTIDE SEQUENCE</scope>
    <source>
        <strain evidence="3">CBS 260.36</strain>
    </source>
</reference>
<dbReference type="Pfam" id="PF01161">
    <property type="entry name" value="PBP"/>
    <property type="match status" value="1"/>
</dbReference>
<keyword evidence="4" id="KW-1185">Reference proteome</keyword>
<dbReference type="EMBL" id="ML996088">
    <property type="protein sequence ID" value="KAF2151228.1"/>
    <property type="molecule type" value="Genomic_DNA"/>
</dbReference>
<dbReference type="InterPro" id="IPR036610">
    <property type="entry name" value="PEBP-like_sf"/>
</dbReference>
<dbReference type="InterPro" id="IPR008914">
    <property type="entry name" value="PEBP"/>
</dbReference>
<evidence type="ECO:0000256" key="2">
    <source>
        <dbReference type="SAM" id="SignalP"/>
    </source>
</evidence>
<dbReference type="Proteomes" id="UP000799439">
    <property type="component" value="Unassembled WGS sequence"/>
</dbReference>
<protein>
    <submittedName>
        <fullName evidence="3">PEBP-like protein</fullName>
    </submittedName>
</protein>
<comment type="caution">
    <text evidence="3">The sequence shown here is derived from an EMBL/GenBank/DDBJ whole genome shotgun (WGS) entry which is preliminary data.</text>
</comment>
<gene>
    <name evidence="3" type="ORF">K461DRAFT_169694</name>
</gene>